<protein>
    <submittedName>
        <fullName evidence="2">Uncharacterized protein</fullName>
    </submittedName>
</protein>
<reference evidence="2" key="1">
    <citation type="submission" date="2023-05" db="EMBL/GenBank/DDBJ databases">
        <authorList>
            <person name="Huff M."/>
        </authorList>
    </citation>
    <scope>NUCLEOTIDE SEQUENCE</scope>
</reference>
<feature type="region of interest" description="Disordered" evidence="1">
    <location>
        <begin position="165"/>
        <end position="200"/>
    </location>
</feature>
<evidence type="ECO:0000313" key="3">
    <source>
        <dbReference type="Proteomes" id="UP000834106"/>
    </source>
</evidence>
<organism evidence="2 3">
    <name type="scientific">Fraxinus pennsylvanica</name>
    <dbReference type="NCBI Taxonomy" id="56036"/>
    <lineage>
        <taxon>Eukaryota</taxon>
        <taxon>Viridiplantae</taxon>
        <taxon>Streptophyta</taxon>
        <taxon>Embryophyta</taxon>
        <taxon>Tracheophyta</taxon>
        <taxon>Spermatophyta</taxon>
        <taxon>Magnoliopsida</taxon>
        <taxon>eudicotyledons</taxon>
        <taxon>Gunneridae</taxon>
        <taxon>Pentapetalae</taxon>
        <taxon>asterids</taxon>
        <taxon>lamiids</taxon>
        <taxon>Lamiales</taxon>
        <taxon>Oleaceae</taxon>
        <taxon>Oleeae</taxon>
        <taxon>Fraxinus</taxon>
    </lineage>
</organism>
<sequence>MSGGSDKPLSMDSENKKFKGNSYSATANPAPKPSNSKTSIVDDNDTWGAISAPPLHPQLDPSPCQRGFQVYTTIFEFYSVKIYYIWCLRPTIFERALGRESERKVLVCKESFQDEYEDLTNPNISIYRNCICLRCFVQNFLAVTTVTTLRQRRLQMLQTSVQMRLLQSTSPSSPPRSSRLRRSANRAATKIKIHRDSQRD</sequence>
<evidence type="ECO:0000313" key="2">
    <source>
        <dbReference type="EMBL" id="CAI9765382.1"/>
    </source>
</evidence>
<evidence type="ECO:0000256" key="1">
    <source>
        <dbReference type="SAM" id="MobiDB-lite"/>
    </source>
</evidence>
<feature type="compositionally biased region" description="Low complexity" evidence="1">
    <location>
        <begin position="165"/>
        <end position="177"/>
    </location>
</feature>
<feature type="region of interest" description="Disordered" evidence="1">
    <location>
        <begin position="1"/>
        <end position="39"/>
    </location>
</feature>
<gene>
    <name evidence="2" type="ORF">FPE_LOCUS12812</name>
</gene>
<dbReference type="AlphaFoldDB" id="A0AAD1ZEB5"/>
<feature type="compositionally biased region" description="Polar residues" evidence="1">
    <location>
        <begin position="21"/>
        <end position="39"/>
    </location>
</feature>
<keyword evidence="3" id="KW-1185">Reference proteome</keyword>
<dbReference type="EMBL" id="OU503042">
    <property type="protein sequence ID" value="CAI9765382.1"/>
    <property type="molecule type" value="Genomic_DNA"/>
</dbReference>
<accession>A0AAD1ZEB5</accession>
<dbReference type="Proteomes" id="UP000834106">
    <property type="component" value="Chromosome 7"/>
</dbReference>
<proteinExistence type="predicted"/>
<feature type="compositionally biased region" description="Basic residues" evidence="1">
    <location>
        <begin position="178"/>
        <end position="193"/>
    </location>
</feature>
<name>A0AAD1ZEB5_9LAMI</name>